<evidence type="ECO:0000313" key="3">
    <source>
        <dbReference type="Proteomes" id="UP000826195"/>
    </source>
</evidence>
<feature type="compositionally biased region" description="Low complexity" evidence="1">
    <location>
        <begin position="247"/>
        <end position="260"/>
    </location>
</feature>
<feature type="region of interest" description="Disordered" evidence="1">
    <location>
        <begin position="247"/>
        <end position="275"/>
    </location>
</feature>
<organism evidence="2 3">
    <name type="scientific">Cotesia glomerata</name>
    <name type="common">Lepidopteran parasitic wasp</name>
    <name type="synonym">Apanteles glomeratus</name>
    <dbReference type="NCBI Taxonomy" id="32391"/>
    <lineage>
        <taxon>Eukaryota</taxon>
        <taxon>Metazoa</taxon>
        <taxon>Ecdysozoa</taxon>
        <taxon>Arthropoda</taxon>
        <taxon>Hexapoda</taxon>
        <taxon>Insecta</taxon>
        <taxon>Pterygota</taxon>
        <taxon>Neoptera</taxon>
        <taxon>Endopterygota</taxon>
        <taxon>Hymenoptera</taxon>
        <taxon>Apocrita</taxon>
        <taxon>Ichneumonoidea</taxon>
        <taxon>Braconidae</taxon>
        <taxon>Microgastrinae</taxon>
        <taxon>Cotesia</taxon>
    </lineage>
</organism>
<proteinExistence type="predicted"/>
<feature type="region of interest" description="Disordered" evidence="1">
    <location>
        <begin position="614"/>
        <end position="635"/>
    </location>
</feature>
<reference evidence="2 3" key="1">
    <citation type="journal article" date="2021" name="J. Hered.">
        <title>A chromosome-level genome assembly of the parasitoid wasp, Cotesia glomerata (Hymenoptera: Braconidae).</title>
        <authorList>
            <person name="Pinto B.J."/>
            <person name="Weis J.J."/>
            <person name="Gamble T."/>
            <person name="Ode P.J."/>
            <person name="Paul R."/>
            <person name="Zaspel J.M."/>
        </authorList>
    </citation>
    <scope>NUCLEOTIDE SEQUENCE [LARGE SCALE GENOMIC DNA]</scope>
    <source>
        <strain evidence="2">CgM1</strain>
    </source>
</reference>
<gene>
    <name evidence="2" type="ORF">KQX54_001510</name>
</gene>
<sequence>MVDPNTWVDYDDILKLTGITAESVFTLGKIETEIFGIPITFHLVPNEFPIKRDGILGSKFLEDNFADVCYSQKCLKLKDKLIKFEHEETILVSPRSRTRFYVRVANLDVKIGYVKQLKYDEGIYVRRALVTNRNGKAYMVIINTTHREVEVAIPVVTLEPCRELSIGKINFGGDNKTPGIFCNGRRAYDNSCNGEEADNEFCTGRSAENDKPSYVRGNVKNSVRIVDNSAALISGIGTSPIISGNFIMSDNDSPSDSNPSRKNKEPGISSALDLDRPRADKKIRINVSNKKLTVRNNQQINSRRLITINNELIMNTREDDSIDYKVLINNESSEKIFENNDKNNKLINSWKLVNKEKVVGELNENKSRDSYVTKFDVLCHNVDIDDKRLIEKGINTESNEQMWLHKNFSRELSNDTDIYCKLLSKKEVDKGSSEEIIANDSNRDELINKLRLTDNNNEVVGDLSGNNVDEERNNLENDINDKLLVRNNIDDGSNNDFCDNNDFFNNVNTDDKSLIRNNIDSGNNNDFCNNVESDRGRNNDFCNNVDTNRELLIGNNTDSGGNDNSCNNVDIDSGNKTDLCNSIDVDDELLIENNTDRNNNDICNNVNIDDEVLGKNDTDNESNNDQTLSNKDSCRELSNKGEINNKLLDENDISSGSNNDQMLLSKDSCRELNNYNAFENLLMNNDFNNENNNKNVLINNDFCYEPDNNGEFVNEIWINNEISNENVLVVNNLSNYDDISKNDLYKELGNVVDKNVGNDSINDNNLSKFDARLGGYNVGNSLINNNFIDDSVNSKVNNKLFNVDKNSINNDDKADKILIHNTDDFKTNIDADENKSIRLNKISNLTITNVHDNHNLYKTNVFEQNLLTSYDVIKIEYYNSNESIYISFGELNNVENGDSSNVVASEPTHENAVGSWVEQNVIIENIGNGHQSNTKEKIISESSMGKILNSFSRSCPCDLIEALYQQHIRPRGRPYNFYLPHLSLSKPVLMRIGSKAEDFPKTEQREYSWKTTEYMISECTKNIEKSKSRDEGTRRISERSLLIQIKNFQFAEKAITHWGRKLHLAIIMDFKEGLSWIRNYNFSSRVLDQFNLRIKSTTEVEIVNDEVWVQSRTLLKIWPTKWV</sequence>
<comment type="caution">
    <text evidence="2">The sequence shown here is derived from an EMBL/GenBank/DDBJ whole genome shotgun (WGS) entry which is preliminary data.</text>
</comment>
<accession>A0AAV7HQ76</accession>
<dbReference type="AlphaFoldDB" id="A0AAV7HQ76"/>
<evidence type="ECO:0000256" key="1">
    <source>
        <dbReference type="SAM" id="MobiDB-lite"/>
    </source>
</evidence>
<evidence type="ECO:0000313" key="2">
    <source>
        <dbReference type="EMBL" id="KAH0533798.1"/>
    </source>
</evidence>
<dbReference type="Proteomes" id="UP000826195">
    <property type="component" value="Unassembled WGS sequence"/>
</dbReference>
<name>A0AAV7HQ76_COTGL</name>
<protein>
    <submittedName>
        <fullName evidence="2">Uncharacterized protein</fullName>
    </submittedName>
</protein>
<dbReference type="EMBL" id="JAHXZJ010002983">
    <property type="protein sequence ID" value="KAH0533798.1"/>
    <property type="molecule type" value="Genomic_DNA"/>
</dbReference>
<keyword evidence="3" id="KW-1185">Reference proteome</keyword>
<feature type="compositionally biased region" description="Polar residues" evidence="1">
    <location>
        <begin position="621"/>
        <end position="631"/>
    </location>
</feature>